<evidence type="ECO:0000313" key="1">
    <source>
        <dbReference type="EMBL" id="MDN3710805.1"/>
    </source>
</evidence>
<organism evidence="1 2">
    <name type="scientific">Paracoccus cavernae</name>
    <dbReference type="NCBI Taxonomy" id="1571207"/>
    <lineage>
        <taxon>Bacteria</taxon>
        <taxon>Pseudomonadati</taxon>
        <taxon>Pseudomonadota</taxon>
        <taxon>Alphaproteobacteria</taxon>
        <taxon>Rhodobacterales</taxon>
        <taxon>Paracoccaceae</taxon>
        <taxon>Paracoccus</taxon>
    </lineage>
</organism>
<gene>
    <name evidence="1" type="ORF">QWZ10_01305</name>
</gene>
<reference evidence="2" key="1">
    <citation type="journal article" date="2019" name="Int. J. Syst. Evol. Microbiol.">
        <title>The Global Catalogue of Microorganisms (GCM) 10K type strain sequencing project: providing services to taxonomists for standard genome sequencing and annotation.</title>
        <authorList>
            <consortium name="The Broad Institute Genomics Platform"/>
            <consortium name="The Broad Institute Genome Sequencing Center for Infectious Disease"/>
            <person name="Wu L."/>
            <person name="Ma J."/>
        </authorList>
    </citation>
    <scope>NUCLEOTIDE SEQUENCE [LARGE SCALE GENOMIC DNA]</scope>
    <source>
        <strain evidence="2">CECT 8482</strain>
    </source>
</reference>
<evidence type="ECO:0000313" key="2">
    <source>
        <dbReference type="Proteomes" id="UP001243846"/>
    </source>
</evidence>
<name>A0ABT8D2P4_9RHOB</name>
<comment type="caution">
    <text evidence="1">The sequence shown here is derived from an EMBL/GenBank/DDBJ whole genome shotgun (WGS) entry which is preliminary data.</text>
</comment>
<dbReference type="RefSeq" id="WP_377786164.1">
    <property type="nucleotide sequence ID" value="NZ_JBHUOC010000001.1"/>
</dbReference>
<keyword evidence="2" id="KW-1185">Reference proteome</keyword>
<proteinExistence type="predicted"/>
<protein>
    <submittedName>
        <fullName evidence="1">Uncharacterized protein</fullName>
    </submittedName>
</protein>
<accession>A0ABT8D2P4</accession>
<dbReference type="Proteomes" id="UP001243846">
    <property type="component" value="Unassembled WGS sequence"/>
</dbReference>
<sequence>MLALPLLAALAACGRAPTDDILRGGVPARTDLHATTALPADAVRSVARKDAGWRLIYHPDRAPQNAEQRAGAALCRLEGKRPEQLVILPMSSPTDDPGARMIDVICG</sequence>
<dbReference type="EMBL" id="JAUFRC010000001">
    <property type="protein sequence ID" value="MDN3710805.1"/>
    <property type="molecule type" value="Genomic_DNA"/>
</dbReference>